<evidence type="ECO:0000256" key="1">
    <source>
        <dbReference type="ARBA" id="ARBA00009417"/>
    </source>
</evidence>
<reference evidence="5" key="1">
    <citation type="submission" date="2020-10" db="EMBL/GenBank/DDBJ databases">
        <authorList>
            <person name="Gilroy R."/>
        </authorList>
    </citation>
    <scope>NUCLEOTIDE SEQUENCE</scope>
    <source>
        <strain evidence="5">G3-8215</strain>
    </source>
</reference>
<dbReference type="Pfam" id="PF08406">
    <property type="entry name" value="CbbQ_C"/>
    <property type="match status" value="1"/>
</dbReference>
<dbReference type="Proteomes" id="UP000725002">
    <property type="component" value="Unassembled WGS sequence"/>
</dbReference>
<comment type="caution">
    <text evidence="5">The sequence shown here is derived from an EMBL/GenBank/DDBJ whole genome shotgun (WGS) entry which is preliminary data.</text>
</comment>
<proteinExistence type="inferred from homology"/>
<evidence type="ECO:0000259" key="4">
    <source>
        <dbReference type="SMART" id="SM00382"/>
    </source>
</evidence>
<organism evidence="5 6">
    <name type="scientific">Candidatus Cryptobacteroides avicola</name>
    <dbReference type="NCBI Taxonomy" id="2840757"/>
    <lineage>
        <taxon>Bacteria</taxon>
        <taxon>Pseudomonadati</taxon>
        <taxon>Bacteroidota</taxon>
        <taxon>Bacteroidia</taxon>
        <taxon>Bacteroidales</taxon>
        <taxon>Candidatus Cryptobacteroides</taxon>
    </lineage>
</organism>
<comment type="similarity">
    <text evidence="1">Belongs to the CbbQ/NirQ/NorQ/GpvN family.</text>
</comment>
<dbReference type="InterPro" id="IPR011704">
    <property type="entry name" value="ATPase_dyneun-rel_AAA"/>
</dbReference>
<dbReference type="PANTHER" id="PTHR42759:SF1">
    <property type="entry name" value="MAGNESIUM-CHELATASE SUBUNIT CHLD"/>
    <property type="match status" value="1"/>
</dbReference>
<evidence type="ECO:0000313" key="5">
    <source>
        <dbReference type="EMBL" id="MBO8482827.1"/>
    </source>
</evidence>
<evidence type="ECO:0000256" key="3">
    <source>
        <dbReference type="ARBA" id="ARBA00022840"/>
    </source>
</evidence>
<dbReference type="Pfam" id="PF07728">
    <property type="entry name" value="AAA_5"/>
    <property type="match status" value="1"/>
</dbReference>
<dbReference type="EMBL" id="JADILV010000011">
    <property type="protein sequence ID" value="MBO8482827.1"/>
    <property type="molecule type" value="Genomic_DNA"/>
</dbReference>
<name>A0A940IGW1_9BACT</name>
<dbReference type="GO" id="GO:0016887">
    <property type="term" value="F:ATP hydrolysis activity"/>
    <property type="evidence" value="ECO:0007669"/>
    <property type="project" value="InterPro"/>
</dbReference>
<dbReference type="SUPFAM" id="SSF52540">
    <property type="entry name" value="P-loop containing nucleoside triphosphate hydrolases"/>
    <property type="match status" value="1"/>
</dbReference>
<keyword evidence="3" id="KW-0067">ATP-binding</keyword>
<feature type="domain" description="AAA+ ATPase" evidence="4">
    <location>
        <begin position="164"/>
        <end position="320"/>
    </location>
</feature>
<dbReference type="Gene3D" id="3.40.50.300">
    <property type="entry name" value="P-loop containing nucleotide triphosphate hydrolases"/>
    <property type="match status" value="1"/>
</dbReference>
<dbReference type="AlphaFoldDB" id="A0A940IGW1"/>
<dbReference type="PANTHER" id="PTHR42759">
    <property type="entry name" value="MOXR FAMILY PROTEIN"/>
    <property type="match status" value="1"/>
</dbReference>
<evidence type="ECO:0000313" key="6">
    <source>
        <dbReference type="Proteomes" id="UP000725002"/>
    </source>
</evidence>
<dbReference type="InterPro" id="IPR027417">
    <property type="entry name" value="P-loop_NTPase"/>
</dbReference>
<protein>
    <submittedName>
        <fullName evidence="5">MoxR family ATPase</fullName>
    </submittedName>
</protein>
<dbReference type="InterPro" id="IPR050764">
    <property type="entry name" value="CbbQ/NirQ/NorQ/GpvN"/>
</dbReference>
<dbReference type="CDD" id="cd00009">
    <property type="entry name" value="AAA"/>
    <property type="match status" value="1"/>
</dbReference>
<evidence type="ECO:0000256" key="2">
    <source>
        <dbReference type="ARBA" id="ARBA00022741"/>
    </source>
</evidence>
<reference evidence="5" key="2">
    <citation type="journal article" date="2021" name="PeerJ">
        <title>Extensive microbial diversity within the chicken gut microbiome revealed by metagenomics and culture.</title>
        <authorList>
            <person name="Gilroy R."/>
            <person name="Ravi A."/>
            <person name="Getino M."/>
            <person name="Pursley I."/>
            <person name="Horton D.L."/>
            <person name="Alikhan N.F."/>
            <person name="Baker D."/>
            <person name="Gharbi K."/>
            <person name="Hall N."/>
            <person name="Watson M."/>
            <person name="Adriaenssens E.M."/>
            <person name="Foster-Nyarko E."/>
            <person name="Jarju S."/>
            <person name="Secka A."/>
            <person name="Antonio M."/>
            <person name="Oren A."/>
            <person name="Chaudhuri R.R."/>
            <person name="La Ragione R."/>
            <person name="Hildebrand F."/>
            <person name="Pallen M.J."/>
        </authorList>
    </citation>
    <scope>NUCLEOTIDE SEQUENCE</scope>
    <source>
        <strain evidence="5">G3-8215</strain>
    </source>
</reference>
<dbReference type="InterPro" id="IPR003593">
    <property type="entry name" value="AAA+_ATPase"/>
</dbReference>
<gene>
    <name evidence="5" type="ORF">IAB75_01725</name>
</gene>
<keyword evidence="2" id="KW-0547">Nucleotide-binding</keyword>
<accession>A0A940IGW1</accession>
<dbReference type="InterPro" id="IPR013615">
    <property type="entry name" value="CbbQ_C"/>
</dbReference>
<dbReference type="GO" id="GO:0005524">
    <property type="term" value="F:ATP binding"/>
    <property type="evidence" value="ECO:0007669"/>
    <property type="project" value="UniProtKB-KW"/>
</dbReference>
<sequence length="408" mass="44645">MSRYYFFRTVTVDGKDRLRPLDGQTDGEGSPIHKELNTQANKKMRDSYPVGTIFGSTMCELRTKTQTAFYAAGDIYPVSVPEIELLSPSHRPSPEMAAAYVQFSAEQKASELRKASGAGDRSRNAPSLLSSLKADSRYACPTIEEDGFFIAEKDWYLLLRNVMTGTNTMLIGPSGTGKTELVMLACSKLGIRCSVYDMGSMYDPISGLLGVHRLKAGGVSEFDYAKFTKDIQQPGVVLLDELSRAPAMTNNLLFPCLDSRRSLPVEMAGGDDVRSIDVHPDCAFIATANVGTEYTGTTSLDRALVGRFFPIELDYMAEPDEVMMLIARCGLETDDARNIASVAGSIRNLYRKGELSSTVSTRETISAGRLVADGWTALEALEAVFLPLFEGSRTDGEKSIVSKIFMTR</sequence>
<dbReference type="SMART" id="SM00382">
    <property type="entry name" value="AAA"/>
    <property type="match status" value="1"/>
</dbReference>